<dbReference type="InParanoid" id="A0A0C3GFG1"/>
<dbReference type="EMBL" id="KN832888">
    <property type="protein sequence ID" value="KIM94855.1"/>
    <property type="molecule type" value="Genomic_DNA"/>
</dbReference>
<sequence length="149" mass="16314">MVLELQSFRPVPQSNCLSLPHSGGRETLGKAQLRNNLAAATTVAPEPIPEAGSAGWTVPVQLSSGSQSAATRMHQVHMERPTLVDRHDLGNEPWLRHPQALHRQLVVRSVTKPLINNWEAESLSKFERHAQASGPVQFPHGGGRATRIM</sequence>
<reference evidence="1 2" key="1">
    <citation type="submission" date="2014-04" db="EMBL/GenBank/DDBJ databases">
        <authorList>
            <consortium name="DOE Joint Genome Institute"/>
            <person name="Kuo A."/>
            <person name="Martino E."/>
            <person name="Perotto S."/>
            <person name="Kohler A."/>
            <person name="Nagy L.G."/>
            <person name="Floudas D."/>
            <person name="Copeland A."/>
            <person name="Barry K.W."/>
            <person name="Cichocki N."/>
            <person name="Veneault-Fourrey C."/>
            <person name="LaButti K."/>
            <person name="Lindquist E.A."/>
            <person name="Lipzen A."/>
            <person name="Lundell T."/>
            <person name="Morin E."/>
            <person name="Murat C."/>
            <person name="Sun H."/>
            <person name="Tunlid A."/>
            <person name="Henrissat B."/>
            <person name="Grigoriev I.V."/>
            <person name="Hibbett D.S."/>
            <person name="Martin F."/>
            <person name="Nordberg H.P."/>
            <person name="Cantor M.N."/>
            <person name="Hua S.X."/>
        </authorList>
    </citation>
    <scope>NUCLEOTIDE SEQUENCE [LARGE SCALE GENOMIC DNA]</scope>
    <source>
        <strain evidence="1 2">Zn</strain>
    </source>
</reference>
<dbReference type="Proteomes" id="UP000054321">
    <property type="component" value="Unassembled WGS sequence"/>
</dbReference>
<protein>
    <submittedName>
        <fullName evidence="1">Uncharacterized protein</fullName>
    </submittedName>
</protein>
<reference evidence="2" key="2">
    <citation type="submission" date="2015-01" db="EMBL/GenBank/DDBJ databases">
        <title>Evolutionary Origins and Diversification of the Mycorrhizal Mutualists.</title>
        <authorList>
            <consortium name="DOE Joint Genome Institute"/>
            <consortium name="Mycorrhizal Genomics Consortium"/>
            <person name="Kohler A."/>
            <person name="Kuo A."/>
            <person name="Nagy L.G."/>
            <person name="Floudas D."/>
            <person name="Copeland A."/>
            <person name="Barry K.W."/>
            <person name="Cichocki N."/>
            <person name="Veneault-Fourrey C."/>
            <person name="LaButti K."/>
            <person name="Lindquist E.A."/>
            <person name="Lipzen A."/>
            <person name="Lundell T."/>
            <person name="Morin E."/>
            <person name="Murat C."/>
            <person name="Riley R."/>
            <person name="Ohm R."/>
            <person name="Sun H."/>
            <person name="Tunlid A."/>
            <person name="Henrissat B."/>
            <person name="Grigoriev I.V."/>
            <person name="Hibbett D.S."/>
            <person name="Martin F."/>
        </authorList>
    </citation>
    <scope>NUCLEOTIDE SEQUENCE [LARGE SCALE GENOMIC DNA]</scope>
    <source>
        <strain evidence="2">Zn</strain>
    </source>
</reference>
<organism evidence="1 2">
    <name type="scientific">Oidiodendron maius (strain Zn)</name>
    <dbReference type="NCBI Taxonomy" id="913774"/>
    <lineage>
        <taxon>Eukaryota</taxon>
        <taxon>Fungi</taxon>
        <taxon>Dikarya</taxon>
        <taxon>Ascomycota</taxon>
        <taxon>Pezizomycotina</taxon>
        <taxon>Leotiomycetes</taxon>
        <taxon>Leotiomycetes incertae sedis</taxon>
        <taxon>Myxotrichaceae</taxon>
        <taxon>Oidiodendron</taxon>
    </lineage>
</organism>
<accession>A0A0C3GFG1</accession>
<evidence type="ECO:0000313" key="2">
    <source>
        <dbReference type="Proteomes" id="UP000054321"/>
    </source>
</evidence>
<evidence type="ECO:0000313" key="1">
    <source>
        <dbReference type="EMBL" id="KIM94855.1"/>
    </source>
</evidence>
<dbReference type="HOGENOM" id="CLU_1750227_0_0_1"/>
<proteinExistence type="predicted"/>
<name>A0A0C3GFG1_OIDMZ</name>
<keyword evidence="2" id="KW-1185">Reference proteome</keyword>
<dbReference type="AlphaFoldDB" id="A0A0C3GFG1"/>
<gene>
    <name evidence="1" type="ORF">OIDMADRAFT_34293</name>
</gene>